<evidence type="ECO:0000313" key="5">
    <source>
        <dbReference type="Proteomes" id="UP001501074"/>
    </source>
</evidence>
<dbReference type="InterPro" id="IPR000086">
    <property type="entry name" value="NUDIX_hydrolase_dom"/>
</dbReference>
<dbReference type="Proteomes" id="UP001501074">
    <property type="component" value="Unassembled WGS sequence"/>
</dbReference>
<keyword evidence="5" id="KW-1185">Reference proteome</keyword>
<feature type="domain" description="Nudix hydrolase" evidence="3">
    <location>
        <begin position="59"/>
        <end position="195"/>
    </location>
</feature>
<dbReference type="SUPFAM" id="SSF55811">
    <property type="entry name" value="Nudix"/>
    <property type="match status" value="1"/>
</dbReference>
<dbReference type="CDD" id="cd03674">
    <property type="entry name" value="NUDIX_Hydrolase"/>
    <property type="match status" value="1"/>
</dbReference>
<evidence type="ECO:0000256" key="1">
    <source>
        <dbReference type="ARBA" id="ARBA00001946"/>
    </source>
</evidence>
<comment type="caution">
    <text evidence="4">The sequence shown here is derived from an EMBL/GenBank/DDBJ whole genome shotgun (WGS) entry which is preliminary data.</text>
</comment>
<sequence length="198" mass="22031">MVPGTILAMDPAALKTQITDLVEALTPHDELGLTHQATTREWLAGTDDIYRRAKPRTPSPHLVTYVLLIDRQADSVLLCDHRLAGLWLPVGGHVEPAEHPYDTVRRETTEELGITATPDPVTGPAPFFLTVTETRDTPDRRHTDVSLWFALTGRIDQHLTPDPGEFAEVRWWKPSQIRAEDPAAFDPHLSRALASLAL</sequence>
<dbReference type="GO" id="GO:0016787">
    <property type="term" value="F:hydrolase activity"/>
    <property type="evidence" value="ECO:0007669"/>
    <property type="project" value="UniProtKB-KW"/>
</dbReference>
<proteinExistence type="predicted"/>
<dbReference type="PROSITE" id="PS00893">
    <property type="entry name" value="NUDIX_BOX"/>
    <property type="match status" value="1"/>
</dbReference>
<dbReference type="EMBL" id="BAAAZO010000002">
    <property type="protein sequence ID" value="GAA3599490.1"/>
    <property type="molecule type" value="Genomic_DNA"/>
</dbReference>
<evidence type="ECO:0000259" key="3">
    <source>
        <dbReference type="PROSITE" id="PS51462"/>
    </source>
</evidence>
<evidence type="ECO:0000256" key="2">
    <source>
        <dbReference type="ARBA" id="ARBA00022801"/>
    </source>
</evidence>
<keyword evidence="2 4" id="KW-0378">Hydrolase</keyword>
<protein>
    <submittedName>
        <fullName evidence="4">NUDIX hydrolase</fullName>
    </submittedName>
</protein>
<dbReference type="PROSITE" id="PS51462">
    <property type="entry name" value="NUDIX"/>
    <property type="match status" value="1"/>
</dbReference>
<organism evidence="4 5">
    <name type="scientific">Kineosporia mesophila</name>
    <dbReference type="NCBI Taxonomy" id="566012"/>
    <lineage>
        <taxon>Bacteria</taxon>
        <taxon>Bacillati</taxon>
        <taxon>Actinomycetota</taxon>
        <taxon>Actinomycetes</taxon>
        <taxon>Kineosporiales</taxon>
        <taxon>Kineosporiaceae</taxon>
        <taxon>Kineosporia</taxon>
    </lineage>
</organism>
<name>A0ABP6Z6L0_9ACTN</name>
<accession>A0ABP6Z6L0</accession>
<gene>
    <name evidence="4" type="ORF">GCM10022223_13680</name>
</gene>
<dbReference type="Pfam" id="PF00293">
    <property type="entry name" value="NUDIX"/>
    <property type="match status" value="1"/>
</dbReference>
<dbReference type="Gene3D" id="3.90.79.10">
    <property type="entry name" value="Nucleoside Triphosphate Pyrophosphohydrolase"/>
    <property type="match status" value="1"/>
</dbReference>
<reference evidence="5" key="1">
    <citation type="journal article" date="2019" name="Int. J. Syst. Evol. Microbiol.">
        <title>The Global Catalogue of Microorganisms (GCM) 10K type strain sequencing project: providing services to taxonomists for standard genome sequencing and annotation.</title>
        <authorList>
            <consortium name="The Broad Institute Genomics Platform"/>
            <consortium name="The Broad Institute Genome Sequencing Center for Infectious Disease"/>
            <person name="Wu L."/>
            <person name="Ma J."/>
        </authorList>
    </citation>
    <scope>NUCLEOTIDE SEQUENCE [LARGE SCALE GENOMIC DNA]</scope>
    <source>
        <strain evidence="5">JCM 16902</strain>
    </source>
</reference>
<evidence type="ECO:0000313" key="4">
    <source>
        <dbReference type="EMBL" id="GAA3599490.1"/>
    </source>
</evidence>
<dbReference type="PANTHER" id="PTHR43046:SF14">
    <property type="entry name" value="MUTT_NUDIX FAMILY PROTEIN"/>
    <property type="match status" value="1"/>
</dbReference>
<dbReference type="InterPro" id="IPR020084">
    <property type="entry name" value="NUDIX_hydrolase_CS"/>
</dbReference>
<dbReference type="PANTHER" id="PTHR43046">
    <property type="entry name" value="GDP-MANNOSE MANNOSYL HYDROLASE"/>
    <property type="match status" value="1"/>
</dbReference>
<dbReference type="InterPro" id="IPR015797">
    <property type="entry name" value="NUDIX_hydrolase-like_dom_sf"/>
</dbReference>
<comment type="cofactor">
    <cofactor evidence="1">
        <name>Mg(2+)</name>
        <dbReference type="ChEBI" id="CHEBI:18420"/>
    </cofactor>
</comment>